<comment type="caution">
    <text evidence="2">The sequence shown here is derived from an EMBL/GenBank/DDBJ whole genome shotgun (WGS) entry which is preliminary data.</text>
</comment>
<keyword evidence="1" id="KW-1133">Transmembrane helix</keyword>
<feature type="transmembrane region" description="Helical" evidence="1">
    <location>
        <begin position="229"/>
        <end position="249"/>
    </location>
</feature>
<evidence type="ECO:0000313" key="2">
    <source>
        <dbReference type="EMBL" id="HHK69043.1"/>
    </source>
</evidence>
<proteinExistence type="predicted"/>
<feature type="transmembrane region" description="Helical" evidence="1">
    <location>
        <begin position="107"/>
        <end position="124"/>
    </location>
</feature>
<feature type="transmembrane region" description="Helical" evidence="1">
    <location>
        <begin position="75"/>
        <end position="95"/>
    </location>
</feature>
<keyword evidence="1" id="KW-0812">Transmembrane</keyword>
<dbReference type="AlphaFoldDB" id="A0A7C5LGN5"/>
<feature type="transmembrane region" description="Helical" evidence="1">
    <location>
        <begin position="285"/>
        <end position="307"/>
    </location>
</feature>
<name>A0A7C5LGN5_CALS0</name>
<reference evidence="2" key="1">
    <citation type="journal article" date="2020" name="mSystems">
        <title>Genome- and Community-Level Interaction Insights into Carbon Utilization and Element Cycling Functions of Hydrothermarchaeota in Hydrothermal Sediment.</title>
        <authorList>
            <person name="Zhou Z."/>
            <person name="Liu Y."/>
            <person name="Xu W."/>
            <person name="Pan J."/>
            <person name="Luo Z.H."/>
            <person name="Li M."/>
        </authorList>
    </citation>
    <scope>NUCLEOTIDE SEQUENCE [LARGE SCALE GENOMIC DNA]</scope>
    <source>
        <strain evidence="2">SpSt-1056</strain>
    </source>
</reference>
<dbReference type="EMBL" id="DRWN01000066">
    <property type="protein sequence ID" value="HHK69043.1"/>
    <property type="molecule type" value="Genomic_DNA"/>
</dbReference>
<protein>
    <submittedName>
        <fullName evidence="2">Uncharacterized protein</fullName>
    </submittedName>
</protein>
<accession>A0A7C5LGN5</accession>
<sequence>MNLQHRYSVREFTVRYRLESLLQLSLFSLLGYFSADLFNQAKDLLLFITAWLLVFVVIAGGWPYAPPLGTVSRRIWKTGLLMSSLLPAAAVTTYLSLSLIRMFPPEYVGGSMIYVAGLWGVVLESWPMRHYHPRKAFAAGALLSFPAAVVLSTLLQNRVAFESLFGFYLTHMALSFMFSPSLVFQGHPFHRLWRQPSIGFAAIFSTLPVAFAVFYLLGHLSSQSRQTMVAFFSSMILWQVLHSWAFCYLFSLKRTQPLRGLITSASTILTAAAWTYAWTNLTTPLNVAMVNLLIILPSLIIHNIFWLRKPFSAPLLFGSPAQGQTSLEKLNEWFLQVAD</sequence>
<keyword evidence="1" id="KW-0472">Membrane</keyword>
<feature type="transmembrane region" description="Helical" evidence="1">
    <location>
        <begin position="261"/>
        <end position="279"/>
    </location>
</feature>
<feature type="transmembrane region" description="Helical" evidence="1">
    <location>
        <begin position="167"/>
        <end position="186"/>
    </location>
</feature>
<feature type="transmembrane region" description="Helical" evidence="1">
    <location>
        <begin position="198"/>
        <end position="217"/>
    </location>
</feature>
<evidence type="ECO:0000256" key="1">
    <source>
        <dbReference type="SAM" id="Phobius"/>
    </source>
</evidence>
<feature type="transmembrane region" description="Helical" evidence="1">
    <location>
        <begin position="44"/>
        <end position="63"/>
    </location>
</feature>
<feature type="transmembrane region" description="Helical" evidence="1">
    <location>
        <begin position="136"/>
        <end position="155"/>
    </location>
</feature>
<organism evidence="2">
    <name type="scientific">Caldiarchaeum subterraneum</name>
    <dbReference type="NCBI Taxonomy" id="311458"/>
    <lineage>
        <taxon>Archaea</taxon>
        <taxon>Nitrososphaerota</taxon>
        <taxon>Candidatus Caldarchaeales</taxon>
        <taxon>Candidatus Caldarchaeaceae</taxon>
        <taxon>Candidatus Caldarchaeum</taxon>
    </lineage>
</organism>
<gene>
    <name evidence="2" type="ORF">ENM11_07870</name>
</gene>